<dbReference type="OrthoDB" id="1523230at2"/>
<dbReference type="NCBIfam" id="TIGR01698">
    <property type="entry name" value="PUNP"/>
    <property type="match status" value="1"/>
</dbReference>
<dbReference type="STRING" id="1271860.SAMN05216174_108149"/>
<dbReference type="SUPFAM" id="SSF53167">
    <property type="entry name" value="Purine and uridine phosphorylases"/>
    <property type="match status" value="1"/>
</dbReference>
<feature type="binding site" evidence="12">
    <location>
        <position position="233"/>
    </location>
    <ligand>
        <name>a purine D-ribonucleoside</name>
        <dbReference type="ChEBI" id="CHEBI:142355"/>
    </ligand>
</feature>
<dbReference type="GO" id="GO:0004731">
    <property type="term" value="F:purine-nucleoside phosphorylase activity"/>
    <property type="evidence" value="ECO:0007669"/>
    <property type="project" value="UniProtKB-UniRule"/>
</dbReference>
<keyword evidence="7 11" id="KW-0328">Glycosyltransferase</keyword>
<evidence type="ECO:0000256" key="4">
    <source>
        <dbReference type="ARBA" id="ARBA00011233"/>
    </source>
</evidence>
<evidence type="ECO:0000256" key="2">
    <source>
        <dbReference type="ARBA" id="ARBA00005058"/>
    </source>
</evidence>
<keyword evidence="15" id="KW-1185">Reference proteome</keyword>
<feature type="binding site" evidence="12">
    <location>
        <position position="122"/>
    </location>
    <ligand>
        <name>phosphate</name>
        <dbReference type="ChEBI" id="CHEBI:43474"/>
    </ligand>
</feature>
<comment type="similarity">
    <text evidence="3 11">Belongs to the PNP/MTAP phosphorylase family.</text>
</comment>
<dbReference type="PANTHER" id="PTHR11904:SF9">
    <property type="entry name" value="PURINE NUCLEOSIDE PHOSPHORYLASE-RELATED"/>
    <property type="match status" value="1"/>
</dbReference>
<name>A0A1G6SUC6_9PSEU</name>
<gene>
    <name evidence="14" type="ORF">SAMN05216174_108149</name>
</gene>
<feature type="binding site" evidence="12">
    <location>
        <position position="191"/>
    </location>
    <ligand>
        <name>a purine D-ribonucleoside</name>
        <dbReference type="ChEBI" id="CHEBI:142355"/>
    </ligand>
</feature>
<evidence type="ECO:0000256" key="10">
    <source>
        <dbReference type="ARBA" id="ARBA00048556"/>
    </source>
</evidence>
<dbReference type="RefSeq" id="WP_091452036.1">
    <property type="nucleotide sequence ID" value="NZ_FMZZ01000008.1"/>
</dbReference>
<feature type="binding site" evidence="12">
    <location>
        <begin position="90"/>
        <end position="92"/>
    </location>
    <ligand>
        <name>phosphate</name>
        <dbReference type="ChEBI" id="CHEBI:43474"/>
    </ligand>
</feature>
<dbReference type="GO" id="GO:0005737">
    <property type="term" value="C:cytoplasm"/>
    <property type="evidence" value="ECO:0007669"/>
    <property type="project" value="TreeGrafter"/>
</dbReference>
<evidence type="ECO:0000256" key="7">
    <source>
        <dbReference type="ARBA" id="ARBA00022676"/>
    </source>
</evidence>
<feature type="binding site" evidence="12">
    <location>
        <position position="38"/>
    </location>
    <ligand>
        <name>phosphate</name>
        <dbReference type="ChEBI" id="CHEBI:43474"/>
    </ligand>
</feature>
<evidence type="ECO:0000256" key="11">
    <source>
        <dbReference type="PIRNR" id="PIRNR000477"/>
    </source>
</evidence>
<dbReference type="GO" id="GO:0009116">
    <property type="term" value="P:nucleoside metabolic process"/>
    <property type="evidence" value="ECO:0007669"/>
    <property type="project" value="UniProtKB-UniRule"/>
</dbReference>
<feature type="binding site" evidence="12">
    <location>
        <position position="70"/>
    </location>
    <ligand>
        <name>phosphate</name>
        <dbReference type="ChEBI" id="CHEBI:43474"/>
    </ligand>
</feature>
<dbReference type="AlphaFoldDB" id="A0A1G6SUC6"/>
<evidence type="ECO:0000256" key="1">
    <source>
        <dbReference type="ARBA" id="ARBA00002678"/>
    </source>
</evidence>
<evidence type="ECO:0000256" key="8">
    <source>
        <dbReference type="ARBA" id="ARBA00022679"/>
    </source>
</evidence>
<comment type="catalytic activity">
    <reaction evidence="10">
        <text>a purine 2'-deoxy-D-ribonucleoside + phosphate = a purine nucleobase + 2-deoxy-alpha-D-ribose 1-phosphate</text>
        <dbReference type="Rhea" id="RHEA:36431"/>
        <dbReference type="ChEBI" id="CHEBI:26386"/>
        <dbReference type="ChEBI" id="CHEBI:43474"/>
        <dbReference type="ChEBI" id="CHEBI:57259"/>
        <dbReference type="ChEBI" id="CHEBI:142361"/>
        <dbReference type="EC" id="2.4.2.1"/>
    </reaction>
</comment>
<dbReference type="InterPro" id="IPR000845">
    <property type="entry name" value="Nucleoside_phosphorylase_d"/>
</dbReference>
<dbReference type="NCBIfam" id="TIGR01697">
    <property type="entry name" value="PNPH-PUNA-XAPA"/>
    <property type="match status" value="1"/>
</dbReference>
<keyword evidence="8 11" id="KW-0808">Transferase</keyword>
<protein>
    <recommendedName>
        <fullName evidence="6 11">Purine nucleoside phosphorylase</fullName>
        <ecNumber evidence="5 11">2.4.2.1</ecNumber>
    </recommendedName>
    <alternativeName>
        <fullName evidence="9 11">Inosine-guanosine phosphorylase</fullName>
    </alternativeName>
</protein>
<dbReference type="EC" id="2.4.2.1" evidence="5 11"/>
<sequence>MTGTDFDTDPRAVAEQAAKALAERTGADSHDLALVLGSGWRPAADQLGPAEAEVPMADLPGFIRPTVAGHGGTIRSVQVGDKRVLILLGRTHVYEGHGVARAVHGVRTAAAAGVRTVVLTNAAGCLKAGVRVGQPVLISDHLNLTAKSPLVGAEFVDLTDLYSPRLRLLAREIDPSLIEGVYAGLPGPHFETPAEISMLRVLGADLVGMSTVLEAIAARAAGVEVLGLSLVTNLAAGMTGEPLNHIEVLEAGRAAASTMGGLLRELVVRS</sequence>
<evidence type="ECO:0000313" key="15">
    <source>
        <dbReference type="Proteomes" id="UP000199501"/>
    </source>
</evidence>
<evidence type="ECO:0000256" key="5">
    <source>
        <dbReference type="ARBA" id="ARBA00011886"/>
    </source>
</evidence>
<evidence type="ECO:0000256" key="12">
    <source>
        <dbReference type="PIRSR" id="PIRSR000477-2"/>
    </source>
</evidence>
<organism evidence="14 15">
    <name type="scientific">Actinokineospora iranica</name>
    <dbReference type="NCBI Taxonomy" id="1271860"/>
    <lineage>
        <taxon>Bacteria</taxon>
        <taxon>Bacillati</taxon>
        <taxon>Actinomycetota</taxon>
        <taxon>Actinomycetes</taxon>
        <taxon>Pseudonocardiales</taxon>
        <taxon>Pseudonocardiaceae</taxon>
        <taxon>Actinokineospora</taxon>
    </lineage>
</organism>
<reference evidence="15" key="1">
    <citation type="submission" date="2016-10" db="EMBL/GenBank/DDBJ databases">
        <authorList>
            <person name="Varghese N."/>
            <person name="Submissions S."/>
        </authorList>
    </citation>
    <scope>NUCLEOTIDE SEQUENCE [LARGE SCALE GENOMIC DNA]</scope>
    <source>
        <strain evidence="15">IBRC-M 10403</strain>
    </source>
</reference>
<dbReference type="InterPro" id="IPR011268">
    <property type="entry name" value="Purine_phosphorylase"/>
</dbReference>
<dbReference type="Pfam" id="PF01048">
    <property type="entry name" value="PNP_UDP_1"/>
    <property type="match status" value="1"/>
</dbReference>
<dbReference type="InterPro" id="IPR035994">
    <property type="entry name" value="Nucleoside_phosphorylase_sf"/>
</dbReference>
<evidence type="ECO:0000256" key="9">
    <source>
        <dbReference type="ARBA" id="ARBA00031036"/>
    </source>
</evidence>
<feature type="binding site" evidence="12">
    <location>
        <position position="210"/>
    </location>
    <ligand>
        <name>phosphate</name>
        <dbReference type="ChEBI" id="CHEBI:43474"/>
    </ligand>
</feature>
<evidence type="ECO:0000313" key="14">
    <source>
        <dbReference type="EMBL" id="SDD19797.1"/>
    </source>
</evidence>
<dbReference type="PIRSF" id="PIRSF000477">
    <property type="entry name" value="PurNPase"/>
    <property type="match status" value="1"/>
</dbReference>
<dbReference type="CDD" id="cd09009">
    <property type="entry name" value="PNP-EcPNPII_like"/>
    <property type="match status" value="1"/>
</dbReference>
<comment type="pathway">
    <text evidence="2 11">Purine metabolism; purine nucleoside salvage.</text>
</comment>
<dbReference type="InterPro" id="IPR011269">
    <property type="entry name" value="PUNP"/>
</dbReference>
<proteinExistence type="inferred from homology"/>
<accession>A0A1G6SUC6</accession>
<evidence type="ECO:0000256" key="6">
    <source>
        <dbReference type="ARBA" id="ARBA00013834"/>
    </source>
</evidence>
<dbReference type="Proteomes" id="UP000199501">
    <property type="component" value="Unassembled WGS sequence"/>
</dbReference>
<comment type="function">
    <text evidence="1">The purine nucleoside phosphorylases catalyze the phosphorolytic breakdown of the N-glycosidic bond in the beta-(deoxy)ribonucleoside molecules, with the formation of the corresponding free purine bases and pentose-1-phosphate. Cleaves guanosine, inosine, 2'-deoxyguanosine and 2'-deoxyinosine.</text>
</comment>
<evidence type="ECO:0000259" key="13">
    <source>
        <dbReference type="Pfam" id="PF01048"/>
    </source>
</evidence>
<comment type="subunit">
    <text evidence="4">Homotrimer.</text>
</comment>
<dbReference type="UniPathway" id="UPA00606"/>
<dbReference type="PANTHER" id="PTHR11904">
    <property type="entry name" value="METHYLTHIOADENOSINE/PURINE NUCLEOSIDE PHOSPHORYLASE"/>
    <property type="match status" value="1"/>
</dbReference>
<feature type="domain" description="Nucleoside phosphorylase" evidence="13">
    <location>
        <begin position="32"/>
        <end position="267"/>
    </location>
</feature>
<evidence type="ECO:0000256" key="3">
    <source>
        <dbReference type="ARBA" id="ARBA00006751"/>
    </source>
</evidence>
<dbReference type="EMBL" id="FMZZ01000008">
    <property type="protein sequence ID" value="SDD19797.1"/>
    <property type="molecule type" value="Genomic_DNA"/>
</dbReference>
<dbReference type="Gene3D" id="3.40.50.1580">
    <property type="entry name" value="Nucleoside phosphorylase domain"/>
    <property type="match status" value="1"/>
</dbReference>
<dbReference type="NCBIfam" id="NF006054">
    <property type="entry name" value="PRK08202.1"/>
    <property type="match status" value="1"/>
</dbReference>